<evidence type="ECO:0000313" key="2">
    <source>
        <dbReference type="EMBL" id="TVU14074.1"/>
    </source>
</evidence>
<accession>A0A5J9TRU6</accession>
<dbReference type="EMBL" id="RWGY01000031">
    <property type="protein sequence ID" value="TVU14074.1"/>
    <property type="molecule type" value="Genomic_DNA"/>
</dbReference>
<dbReference type="Gramene" id="TVU14074">
    <property type="protein sequence ID" value="TVU14074"/>
    <property type="gene ID" value="EJB05_37520"/>
</dbReference>
<reference evidence="2 3" key="1">
    <citation type="journal article" date="2019" name="Sci. Rep.">
        <title>A high-quality genome of Eragrostis curvula grass provides insights into Poaceae evolution and supports new strategies to enhance forage quality.</title>
        <authorList>
            <person name="Carballo J."/>
            <person name="Santos B.A.C.M."/>
            <person name="Zappacosta D."/>
            <person name="Garbus I."/>
            <person name="Selva J.P."/>
            <person name="Gallo C.A."/>
            <person name="Diaz A."/>
            <person name="Albertini E."/>
            <person name="Caccamo M."/>
            <person name="Echenique V."/>
        </authorList>
    </citation>
    <scope>NUCLEOTIDE SEQUENCE [LARGE SCALE GENOMIC DNA]</scope>
    <source>
        <strain evidence="3">cv. Victoria</strain>
        <tissue evidence="2">Leaf</tissue>
    </source>
</reference>
<evidence type="ECO:0000256" key="1">
    <source>
        <dbReference type="SAM" id="MobiDB-lite"/>
    </source>
</evidence>
<feature type="region of interest" description="Disordered" evidence="1">
    <location>
        <begin position="16"/>
        <end position="39"/>
    </location>
</feature>
<dbReference type="Proteomes" id="UP000324897">
    <property type="component" value="Unassembled WGS sequence"/>
</dbReference>
<proteinExistence type="predicted"/>
<sequence length="80" mass="8767">MHTHAGFHAIISLPSGLSSDAVRPGWQPSPDPSLYHASAEGQGLAKGIWGSKLSEDEWSNEKSEILKRGILAWRTDRDVE</sequence>
<comment type="caution">
    <text evidence="2">The sequence shown here is derived from an EMBL/GenBank/DDBJ whole genome shotgun (WGS) entry which is preliminary data.</text>
</comment>
<organism evidence="2 3">
    <name type="scientific">Eragrostis curvula</name>
    <name type="common">weeping love grass</name>
    <dbReference type="NCBI Taxonomy" id="38414"/>
    <lineage>
        <taxon>Eukaryota</taxon>
        <taxon>Viridiplantae</taxon>
        <taxon>Streptophyta</taxon>
        <taxon>Embryophyta</taxon>
        <taxon>Tracheophyta</taxon>
        <taxon>Spermatophyta</taxon>
        <taxon>Magnoliopsida</taxon>
        <taxon>Liliopsida</taxon>
        <taxon>Poales</taxon>
        <taxon>Poaceae</taxon>
        <taxon>PACMAD clade</taxon>
        <taxon>Chloridoideae</taxon>
        <taxon>Eragrostideae</taxon>
        <taxon>Eragrostidinae</taxon>
        <taxon>Eragrostis</taxon>
    </lineage>
</organism>
<feature type="non-terminal residue" evidence="2">
    <location>
        <position position="1"/>
    </location>
</feature>
<dbReference type="AlphaFoldDB" id="A0A5J9TRU6"/>
<name>A0A5J9TRU6_9POAL</name>
<gene>
    <name evidence="2" type="ORF">EJB05_37520</name>
</gene>
<keyword evidence="3" id="KW-1185">Reference proteome</keyword>
<protein>
    <submittedName>
        <fullName evidence="2">Uncharacterized protein</fullName>
    </submittedName>
</protein>
<evidence type="ECO:0000313" key="3">
    <source>
        <dbReference type="Proteomes" id="UP000324897"/>
    </source>
</evidence>